<accession>A0ABT2EMZ1</accession>
<organism evidence="1 2">
    <name type="scientific">Candidatus Fervidibacter sacchari</name>
    <dbReference type="NCBI Taxonomy" id="1448929"/>
    <lineage>
        <taxon>Bacteria</taxon>
        <taxon>Candidatus Fervidibacterota</taxon>
        <taxon>Candidatus Fervidibacter</taxon>
    </lineage>
</organism>
<sequence length="77" mass="9103">MRKVSDLTVEEFEQLLEEVVERKLEEFLGDPDEGLELTEWIKKQLQESMAAWEAGERGVSLDEFVRQVHKKRGRRSK</sequence>
<proteinExistence type="predicted"/>
<dbReference type="RefSeq" id="WP_259095582.1">
    <property type="nucleotide sequence ID" value="NZ_CP130454.1"/>
</dbReference>
<evidence type="ECO:0000313" key="2">
    <source>
        <dbReference type="Proteomes" id="UP001204798"/>
    </source>
</evidence>
<protein>
    <recommendedName>
        <fullName evidence="3">Addiction module antitoxin RelB</fullName>
    </recommendedName>
</protein>
<comment type="caution">
    <text evidence="1">The sequence shown here is derived from an EMBL/GenBank/DDBJ whole genome shotgun (WGS) entry which is preliminary data.</text>
</comment>
<name>A0ABT2EMZ1_9BACT</name>
<dbReference type="EMBL" id="JANUCP010000003">
    <property type="protein sequence ID" value="MCS3919296.1"/>
    <property type="molecule type" value="Genomic_DNA"/>
</dbReference>
<keyword evidence="2" id="KW-1185">Reference proteome</keyword>
<dbReference type="Proteomes" id="UP001204798">
    <property type="component" value="Unassembled WGS sequence"/>
</dbReference>
<evidence type="ECO:0008006" key="3">
    <source>
        <dbReference type="Google" id="ProtNLM"/>
    </source>
</evidence>
<gene>
    <name evidence="1" type="ORF">M2350_001709</name>
</gene>
<reference evidence="1 2" key="1">
    <citation type="submission" date="2022-08" db="EMBL/GenBank/DDBJ databases">
        <title>Bacterial and archaeal communities from various locations to study Microbial Dark Matter (Phase II).</title>
        <authorList>
            <person name="Stepanauskas R."/>
        </authorList>
    </citation>
    <scope>NUCLEOTIDE SEQUENCE [LARGE SCALE GENOMIC DNA]</scope>
    <source>
        <strain evidence="1 2">PD1</strain>
    </source>
</reference>
<evidence type="ECO:0000313" key="1">
    <source>
        <dbReference type="EMBL" id="MCS3919296.1"/>
    </source>
</evidence>